<name>A0A8J3J3A0_9ACTN</name>
<accession>A0A8J3J3A0</accession>
<proteinExistence type="predicted"/>
<dbReference type="InterPro" id="IPR029063">
    <property type="entry name" value="SAM-dependent_MTases_sf"/>
</dbReference>
<dbReference type="EMBL" id="BOMB01000010">
    <property type="protein sequence ID" value="GID10801.1"/>
    <property type="molecule type" value="Genomic_DNA"/>
</dbReference>
<dbReference type="CDD" id="cd02440">
    <property type="entry name" value="AdoMet_MTases"/>
    <property type="match status" value="1"/>
</dbReference>
<gene>
    <name evidence="2" type="ORF">Aru02nite_16900</name>
</gene>
<dbReference type="PANTHER" id="PTHR43591:SF99">
    <property type="entry name" value="OS06G0646000 PROTEIN"/>
    <property type="match status" value="1"/>
</dbReference>
<dbReference type="RefSeq" id="WP_203656339.1">
    <property type="nucleotide sequence ID" value="NZ_BAAAZM010000004.1"/>
</dbReference>
<organism evidence="2 3">
    <name type="scientific">Actinocatenispora rupis</name>
    <dbReference type="NCBI Taxonomy" id="519421"/>
    <lineage>
        <taxon>Bacteria</taxon>
        <taxon>Bacillati</taxon>
        <taxon>Actinomycetota</taxon>
        <taxon>Actinomycetes</taxon>
        <taxon>Micromonosporales</taxon>
        <taxon>Micromonosporaceae</taxon>
        <taxon>Actinocatenispora</taxon>
    </lineage>
</organism>
<dbReference type="SUPFAM" id="SSF53335">
    <property type="entry name" value="S-adenosyl-L-methionine-dependent methyltransferases"/>
    <property type="match status" value="1"/>
</dbReference>
<dbReference type="AlphaFoldDB" id="A0A8J3J3A0"/>
<dbReference type="Pfam" id="PF08241">
    <property type="entry name" value="Methyltransf_11"/>
    <property type="match status" value="1"/>
</dbReference>
<reference evidence="2" key="1">
    <citation type="submission" date="2021-01" db="EMBL/GenBank/DDBJ databases">
        <title>Whole genome shotgun sequence of Actinocatenispora rupis NBRC 107355.</title>
        <authorList>
            <person name="Komaki H."/>
            <person name="Tamura T."/>
        </authorList>
    </citation>
    <scope>NUCLEOTIDE SEQUENCE</scope>
    <source>
        <strain evidence="2">NBRC 107355</strain>
    </source>
</reference>
<feature type="domain" description="Methyltransferase type 11" evidence="1">
    <location>
        <begin position="46"/>
        <end position="136"/>
    </location>
</feature>
<protein>
    <recommendedName>
        <fullName evidence="1">Methyltransferase type 11 domain-containing protein</fullName>
    </recommendedName>
</protein>
<sequence length="267" mass="27978">MDFDTSERRQWADRADAYRRSFEPLCAHPAPALLDAADVRAGTVLLDVGTGTGTVAAAAYGRGATVTAVDAEPSMAAAARIRVPEATVLVGVLPALPLPTGAFDAVTANFVLNHVGDPAAALAELRRLTRPGGRFAATIWPYPAPTLQSLWADAVRQAGIDAPPGPRLDPERDFPRTEEGVAGLVAAAGWGGVTARRLHWRHEADVADWWSGAESGIGTFGQLVRGLDAASAARLRTAYEELAAPYVTGRRISAPTAALLVTAVREG</sequence>
<dbReference type="GO" id="GO:0008757">
    <property type="term" value="F:S-adenosylmethionine-dependent methyltransferase activity"/>
    <property type="evidence" value="ECO:0007669"/>
    <property type="project" value="InterPro"/>
</dbReference>
<evidence type="ECO:0000259" key="1">
    <source>
        <dbReference type="Pfam" id="PF08241"/>
    </source>
</evidence>
<dbReference type="Gene3D" id="3.40.50.150">
    <property type="entry name" value="Vaccinia Virus protein VP39"/>
    <property type="match status" value="1"/>
</dbReference>
<evidence type="ECO:0000313" key="2">
    <source>
        <dbReference type="EMBL" id="GID10801.1"/>
    </source>
</evidence>
<dbReference type="PANTHER" id="PTHR43591">
    <property type="entry name" value="METHYLTRANSFERASE"/>
    <property type="match status" value="1"/>
</dbReference>
<dbReference type="InterPro" id="IPR013216">
    <property type="entry name" value="Methyltransf_11"/>
</dbReference>
<keyword evidence="3" id="KW-1185">Reference proteome</keyword>
<comment type="caution">
    <text evidence="2">The sequence shown here is derived from an EMBL/GenBank/DDBJ whole genome shotgun (WGS) entry which is preliminary data.</text>
</comment>
<evidence type="ECO:0000313" key="3">
    <source>
        <dbReference type="Proteomes" id="UP000612808"/>
    </source>
</evidence>
<dbReference type="Proteomes" id="UP000612808">
    <property type="component" value="Unassembled WGS sequence"/>
</dbReference>